<gene>
    <name evidence="1" type="ORF">Nepgr_016220</name>
</gene>
<evidence type="ECO:0000313" key="2">
    <source>
        <dbReference type="Proteomes" id="UP001279734"/>
    </source>
</evidence>
<accession>A0AAD3SPE0</accession>
<evidence type="ECO:0000313" key="1">
    <source>
        <dbReference type="EMBL" id="GMH14379.1"/>
    </source>
</evidence>
<sequence>MSDDAIKWVFKFDLEVTLGVEQLCGDALAGSRFDVEGARIVTDSRKALQAEYGFLRALGSNVGWPPAGFCRFDGLARGSQMPIKLRVAIAGRIVFWGNIRDTCWLRQVVLNVRGEHYASSRLDRGRLGLFGRPVGALFGSIEALTSPWACRPDAFWICR</sequence>
<comment type="caution">
    <text evidence="1">The sequence shown here is derived from an EMBL/GenBank/DDBJ whole genome shotgun (WGS) entry which is preliminary data.</text>
</comment>
<keyword evidence="2" id="KW-1185">Reference proteome</keyword>
<organism evidence="1 2">
    <name type="scientific">Nepenthes gracilis</name>
    <name type="common">Slender pitcher plant</name>
    <dbReference type="NCBI Taxonomy" id="150966"/>
    <lineage>
        <taxon>Eukaryota</taxon>
        <taxon>Viridiplantae</taxon>
        <taxon>Streptophyta</taxon>
        <taxon>Embryophyta</taxon>
        <taxon>Tracheophyta</taxon>
        <taxon>Spermatophyta</taxon>
        <taxon>Magnoliopsida</taxon>
        <taxon>eudicotyledons</taxon>
        <taxon>Gunneridae</taxon>
        <taxon>Pentapetalae</taxon>
        <taxon>Caryophyllales</taxon>
        <taxon>Nepenthaceae</taxon>
        <taxon>Nepenthes</taxon>
    </lineage>
</organism>
<dbReference type="EMBL" id="BSYO01000014">
    <property type="protein sequence ID" value="GMH14379.1"/>
    <property type="molecule type" value="Genomic_DNA"/>
</dbReference>
<proteinExistence type="predicted"/>
<name>A0AAD3SPE0_NEPGR</name>
<reference evidence="1" key="1">
    <citation type="submission" date="2023-05" db="EMBL/GenBank/DDBJ databases">
        <title>Nepenthes gracilis genome sequencing.</title>
        <authorList>
            <person name="Fukushima K."/>
        </authorList>
    </citation>
    <scope>NUCLEOTIDE SEQUENCE</scope>
    <source>
        <strain evidence="1">SING2019-196</strain>
    </source>
</reference>
<dbReference type="AlphaFoldDB" id="A0AAD3SPE0"/>
<protein>
    <submittedName>
        <fullName evidence="1">Uncharacterized protein</fullName>
    </submittedName>
</protein>
<dbReference type="Proteomes" id="UP001279734">
    <property type="component" value="Unassembled WGS sequence"/>
</dbReference>